<proteinExistence type="predicted"/>
<evidence type="ECO:0000313" key="2">
    <source>
        <dbReference type="Proteomes" id="UP000012153"/>
    </source>
</evidence>
<reference evidence="1 2" key="1">
    <citation type="submission" date="2013-01" db="EMBL/GenBank/DDBJ databases">
        <authorList>
            <person name="Harkins D.M."/>
            <person name="Durkin A.S."/>
            <person name="Brinkac L.M."/>
            <person name="Haft D.H."/>
            <person name="Selengut J.D."/>
            <person name="Sanka R."/>
            <person name="DePew J."/>
            <person name="Purushe J."/>
            <person name="Matthias M.A."/>
            <person name="Vinetz J.M."/>
            <person name="Sutton G.G."/>
            <person name="Nierman W.C."/>
            <person name="Fouts D.E."/>
        </authorList>
    </citation>
    <scope>NUCLEOTIDE SEQUENCE [LARGE SCALE GENOMIC DNA]</scope>
    <source>
        <strain evidence="1 2">ZUN142</strain>
    </source>
</reference>
<dbReference type="EMBL" id="AHOP02000011">
    <property type="protein sequence ID" value="EMO42445.1"/>
    <property type="molecule type" value="Genomic_DNA"/>
</dbReference>
<dbReference type="AlphaFoldDB" id="M6UD10"/>
<protein>
    <submittedName>
        <fullName evidence="1">Uncharacterized protein</fullName>
    </submittedName>
</protein>
<organism evidence="1 2">
    <name type="scientific">Leptospira noguchii serovar Autumnalis str. ZUN142</name>
    <dbReference type="NCBI Taxonomy" id="1085540"/>
    <lineage>
        <taxon>Bacteria</taxon>
        <taxon>Pseudomonadati</taxon>
        <taxon>Spirochaetota</taxon>
        <taxon>Spirochaetia</taxon>
        <taxon>Leptospirales</taxon>
        <taxon>Leptospiraceae</taxon>
        <taxon>Leptospira</taxon>
    </lineage>
</organism>
<gene>
    <name evidence="1" type="ORF">LEP1GSC186_1606</name>
</gene>
<evidence type="ECO:0000313" key="1">
    <source>
        <dbReference type="EMBL" id="EMO42445.1"/>
    </source>
</evidence>
<comment type="caution">
    <text evidence="1">The sequence shown here is derived from an EMBL/GenBank/DDBJ whole genome shotgun (WGS) entry which is preliminary data.</text>
</comment>
<dbReference type="Proteomes" id="UP000012153">
    <property type="component" value="Unassembled WGS sequence"/>
</dbReference>
<sequence>MKQEPLPLPHHKPYKLKKNLSELRQILCKKIGPALVLGGNSGGKG</sequence>
<dbReference type="RefSeq" id="WP_004435971.1">
    <property type="nucleotide sequence ID" value="NZ_AHOP02000011.1"/>
</dbReference>
<name>M6UD10_9LEPT</name>
<accession>M6UD10</accession>